<dbReference type="Proteomes" id="UP000234484">
    <property type="component" value="Unassembled WGS sequence"/>
</dbReference>
<evidence type="ECO:0000313" key="1">
    <source>
        <dbReference type="EMBL" id="ELY71119.1"/>
    </source>
</evidence>
<reference evidence="1 3" key="1">
    <citation type="journal article" date="2014" name="PLoS Genet.">
        <title>Phylogenetically driven sequencing of extremely halophilic archaea reveals strategies for static and dynamic osmo-response.</title>
        <authorList>
            <person name="Becker E.A."/>
            <person name="Seitzer P.M."/>
            <person name="Tritt A."/>
            <person name="Larsen D."/>
            <person name="Krusor M."/>
            <person name="Yao A.I."/>
            <person name="Wu D."/>
            <person name="Madern D."/>
            <person name="Eisen J.A."/>
            <person name="Darling A.E."/>
            <person name="Facciotti M.T."/>
        </authorList>
    </citation>
    <scope>NUCLEOTIDE SEQUENCE [LARGE SCALE GENOMIC DNA]</scope>
    <source>
        <strain evidence="1 3">SP2</strain>
    </source>
</reference>
<evidence type="ECO:0000313" key="2">
    <source>
        <dbReference type="EMBL" id="PLK21566.1"/>
    </source>
</evidence>
<dbReference type="EMBL" id="AOIC01000045">
    <property type="protein sequence ID" value="ELY71119.1"/>
    <property type="molecule type" value="Genomic_DNA"/>
</dbReference>
<gene>
    <name evidence="1" type="ORF">C490_05637</name>
    <name evidence="2" type="ORF">CYV19_03120</name>
</gene>
<sequence length="109" mass="12083">MNPDDRIRFHSSVQACQSTSTVPTVVFGLTANWTPTSKTISPETAFADIVIDSDLTTIQRETLEDGHTTAAPPFVNEKQFVEHDGRYYTVRRQGTTWTTVPAWSVALAP</sequence>
<accession>L9YAM7</accession>
<dbReference type="EMBL" id="PKKI01000007">
    <property type="protein sequence ID" value="PLK21566.1"/>
    <property type="molecule type" value="Genomic_DNA"/>
</dbReference>
<proteinExistence type="predicted"/>
<comment type="caution">
    <text evidence="1">The sequence shown here is derived from an EMBL/GenBank/DDBJ whole genome shotgun (WGS) entry which is preliminary data.</text>
</comment>
<protein>
    <submittedName>
        <fullName evidence="1">Uncharacterized protein</fullName>
    </submittedName>
</protein>
<dbReference type="AlphaFoldDB" id="L9YAM7"/>
<reference evidence="2 4" key="2">
    <citation type="submission" date="2017-12" db="EMBL/GenBank/DDBJ databases">
        <title>The characterization of oligonucleotides binding to NgAgo.</title>
        <authorList>
            <person name="Jiang L."/>
            <person name="He B."/>
            <person name="Kang J."/>
            <person name="Yu M."/>
            <person name="Li N."/>
            <person name="Fang Y."/>
            <person name="Tang Z."/>
            <person name="Wu P."/>
            <person name="Yao P."/>
            <person name="Huang J."/>
        </authorList>
    </citation>
    <scope>NUCLEOTIDE SEQUENCE [LARGE SCALE GENOMIC DNA]</scope>
    <source>
        <strain evidence="2 4">SP2</strain>
        <tissue evidence="2">Freeze-dried powder thallus</tissue>
    </source>
</reference>
<dbReference type="Proteomes" id="UP000011613">
    <property type="component" value="Unassembled WGS sequence"/>
</dbReference>
<name>L9YAM7_NATGS</name>
<evidence type="ECO:0000313" key="3">
    <source>
        <dbReference type="Proteomes" id="UP000011613"/>
    </source>
</evidence>
<evidence type="ECO:0000313" key="4">
    <source>
        <dbReference type="Proteomes" id="UP000234484"/>
    </source>
</evidence>
<organism evidence="1 3">
    <name type="scientific">Natronobacterium gregoryi (strain ATCC 43098 / DSM 3393 / CCM 3738 / CIP 104747 / IAM 13177 / JCM 8860 / NBRC 102187 / NCIMB 2189 / SP2)</name>
    <dbReference type="NCBI Taxonomy" id="797304"/>
    <lineage>
        <taxon>Archaea</taxon>
        <taxon>Methanobacteriati</taxon>
        <taxon>Methanobacteriota</taxon>
        <taxon>Stenosarchaea group</taxon>
        <taxon>Halobacteria</taxon>
        <taxon>Halobacteriales</taxon>
        <taxon>Natrialbaceae</taxon>
        <taxon>Natronobacterium</taxon>
    </lineage>
</organism>